<feature type="compositionally biased region" description="Low complexity" evidence="1">
    <location>
        <begin position="400"/>
        <end position="415"/>
    </location>
</feature>
<accession>A0A6H5I9E4</accession>
<evidence type="ECO:0008006" key="4">
    <source>
        <dbReference type="Google" id="ProtNLM"/>
    </source>
</evidence>
<dbReference type="SUPFAM" id="SSF57903">
    <property type="entry name" value="FYVE/PHD zinc finger"/>
    <property type="match status" value="1"/>
</dbReference>
<feature type="region of interest" description="Disordered" evidence="1">
    <location>
        <begin position="400"/>
        <end position="451"/>
    </location>
</feature>
<dbReference type="InterPro" id="IPR011011">
    <property type="entry name" value="Znf_FYVE_PHD"/>
</dbReference>
<evidence type="ECO:0000313" key="2">
    <source>
        <dbReference type="EMBL" id="CAB0033263.1"/>
    </source>
</evidence>
<protein>
    <recommendedName>
        <fullName evidence="4">Phorbol-ester/DAG-type domain-containing protein</fullName>
    </recommendedName>
</protein>
<dbReference type="AlphaFoldDB" id="A0A6H5I9E4"/>
<keyword evidence="3" id="KW-1185">Reference proteome</keyword>
<organism evidence="2 3">
    <name type="scientific">Trichogramma brassicae</name>
    <dbReference type="NCBI Taxonomy" id="86971"/>
    <lineage>
        <taxon>Eukaryota</taxon>
        <taxon>Metazoa</taxon>
        <taxon>Ecdysozoa</taxon>
        <taxon>Arthropoda</taxon>
        <taxon>Hexapoda</taxon>
        <taxon>Insecta</taxon>
        <taxon>Pterygota</taxon>
        <taxon>Neoptera</taxon>
        <taxon>Endopterygota</taxon>
        <taxon>Hymenoptera</taxon>
        <taxon>Apocrita</taxon>
        <taxon>Proctotrupomorpha</taxon>
        <taxon>Chalcidoidea</taxon>
        <taxon>Trichogrammatidae</taxon>
        <taxon>Trichogramma</taxon>
    </lineage>
</organism>
<sequence>MEMTVSVCTTRKNKHSCSVPGEMHAPSPLESYGQSERKNSVRPTRIQMTCTRKALLLQPSDIFSTRLCIVLLRPGEYASGVDAAAAAAVTTSSLPPLLLESNNRAAALLIQKINHQKEAIFSFNFACNAERCPAAAETAAAVVVAVAVAVAQEYLRVCIYSREGAVKPTGNASVRVRAIFFLLCIYSSCSNASIIYMASGHVIVRLYLMPQCVRCSDRPSLHQILQHNFVPYTCSMKRYTAARSRGIAVHALRSCRRYSVCDGHGGTLARKLNARPLPQFHSRIVLASLINCEKHPGLDSSEVRTFFFSISSTAPEVRATRKYSAKLAQVGQQNWLPRKGLRSAPVCEMKSACVSSVCVVCTGVLGGKGTIKCSRCAVRVHRACLPDPTLKSYTCAACFSSPSPASTASTGSTAPRVVKTRRDQIAAVSPSDRRPLSAKRSRSSPPSVSVEKVLKMSRANTKLPNDESNAPAWFKAYEKRINETLTERFNAVTGRIDSLDVRFGALDSRFDGLVAQQTEQQRLIAENSRDIKELDQRTATEVADLRGQLANSSNEITALRSDLNSAAAAFHPVTAAHLDLLSSADPCEVRIAGIPPSVVTDDFVTAESVLRALQLERLASHILRVRAWSPRTRASAEPGAVPVSTVSAGRTIVVCLASAGARDMLLAAAPRLRLLTLGAIFGIAEGGPDRLRMTAILPGPLYGLFKKCQTTSRTLHYAPPVVRSLRIFMRQTRDSPLIPITCEADLGRLKPHSS</sequence>
<proteinExistence type="predicted"/>
<evidence type="ECO:0000313" key="3">
    <source>
        <dbReference type="Proteomes" id="UP000479190"/>
    </source>
</evidence>
<name>A0A6H5I9E4_9HYME</name>
<reference evidence="2 3" key="1">
    <citation type="submission" date="2020-02" db="EMBL/GenBank/DDBJ databases">
        <authorList>
            <person name="Ferguson B K."/>
        </authorList>
    </citation>
    <scope>NUCLEOTIDE SEQUENCE [LARGE SCALE GENOMIC DNA]</scope>
</reference>
<gene>
    <name evidence="2" type="ORF">TBRA_LOCUS5180</name>
</gene>
<feature type="region of interest" description="Disordered" evidence="1">
    <location>
        <begin position="17"/>
        <end position="42"/>
    </location>
</feature>
<dbReference type="EMBL" id="CADCXV010000703">
    <property type="protein sequence ID" value="CAB0033263.1"/>
    <property type="molecule type" value="Genomic_DNA"/>
</dbReference>
<dbReference type="Proteomes" id="UP000479190">
    <property type="component" value="Unassembled WGS sequence"/>
</dbReference>
<evidence type="ECO:0000256" key="1">
    <source>
        <dbReference type="SAM" id="MobiDB-lite"/>
    </source>
</evidence>